<dbReference type="GeneID" id="16212549"/>
<evidence type="ECO:0000259" key="1">
    <source>
        <dbReference type="Pfam" id="PF04466"/>
    </source>
</evidence>
<keyword evidence="3" id="KW-1185">Reference proteome</keyword>
<dbReference type="InterPro" id="IPR052380">
    <property type="entry name" value="Viral_DNA_packaging_terminase"/>
</dbReference>
<proteinExistence type="predicted"/>
<evidence type="ECO:0000313" key="3">
    <source>
        <dbReference type="Proteomes" id="UP000012997"/>
    </source>
</evidence>
<dbReference type="EMBL" id="AP013057">
    <property type="protein sequence ID" value="BAN16812.1"/>
    <property type="molecule type" value="Genomic_DNA"/>
</dbReference>
<feature type="domain" description="Phage terminase large subunit N-terminal" evidence="1">
    <location>
        <begin position="24"/>
        <end position="213"/>
    </location>
</feature>
<dbReference type="InterPro" id="IPR027417">
    <property type="entry name" value="P-loop_NTPase"/>
</dbReference>
<organism evidence="2 3">
    <name type="scientific">Edwardsiella phage PEi21</name>
    <dbReference type="NCBI Taxonomy" id="1325372"/>
    <lineage>
        <taxon>Viruses</taxon>
        <taxon>Duplodnaviria</taxon>
        <taxon>Heunggongvirae</taxon>
        <taxon>Uroviricota</taxon>
        <taxon>Caudoviricetes</taxon>
        <taxon>Yokohamavirus</taxon>
        <taxon>Yokohamavirus PEi21</taxon>
    </lineage>
</organism>
<dbReference type="Proteomes" id="UP000012997">
    <property type="component" value="Segment"/>
</dbReference>
<dbReference type="PANTHER" id="PTHR39184:SF1">
    <property type="entry name" value="PBSX PHAGE TERMINASE LARGE SUBUNIT"/>
    <property type="match status" value="1"/>
</dbReference>
<dbReference type="Gene3D" id="3.40.50.300">
    <property type="entry name" value="P-loop containing nucleotide triphosphate hydrolases"/>
    <property type="match status" value="1"/>
</dbReference>
<dbReference type="KEGG" id="vg:16212549"/>
<accession>N0DU62</accession>
<dbReference type="RefSeq" id="YP_008869215.1">
    <property type="nucleotide sequence ID" value="NC_021342.2"/>
</dbReference>
<sequence>MATLNPALRDFWRTRTVGDTAVRFRTLYGGRMSSKSHDAAGVAIARANHHPERFLCLRMYQNRIADSVYALLKDKIDYFGLSGNFKVYADAIEHKTNGSLFRFYGMARNIDEIKSFEGATVAWVEEAHNLTEEMFKVIRPTIMRNDGAEMWFTFNPRLATDFVYRRMVTNPPSGTLVRKINYDENPFLSATALVDIESAREEDVEEFNHVYLGVPYDSDDNVVIRRTWIQSAIDAHLSVTPAGGSWFGGKCVGYDVADDGADKNATTSMDGAVCVGLDEWKGNQDELRESAARVKLTAERLDASTIGYDSIGVGAGTGSHLNSLGWKSHFKFNAGGKVDHPDRMYGTTRIKNSDFFANLKAQAWWHVADRFRNTHLAVTKGRRFRADEMISLSSERIDPKLLDKLTDELATPMRDFDNAGRVKVESKKDLAKRDVVSPNIADSFIIANSRGLLGGVPIKEWL</sequence>
<reference evidence="2 3" key="1">
    <citation type="journal article" date="2014" name="Genome Announc.">
        <title>Complete Genome Sequence of the Edwardsiella ictaluri-Specific Bacteriophage PEi21, Isolated from River Water in Japan.</title>
        <authorList>
            <person name="Yasuike M."/>
            <person name="Kai W."/>
            <person name="Nakamura Y."/>
            <person name="Fujiwara A."/>
            <person name="Kawato Y."/>
            <person name="Hassan E.S."/>
            <person name="Mahmoud M.M."/>
            <person name="Nagai S."/>
            <person name="Kobayashi T."/>
            <person name="Ototake M."/>
            <person name="Nakai T."/>
        </authorList>
    </citation>
    <scope>NUCLEOTIDE SEQUENCE [LARGE SCALE GENOMIC DNA]</scope>
</reference>
<dbReference type="OrthoDB" id="2120at10239"/>
<dbReference type="PANTHER" id="PTHR39184">
    <property type="match status" value="1"/>
</dbReference>
<evidence type="ECO:0000313" key="2">
    <source>
        <dbReference type="EMBL" id="BAN16812.1"/>
    </source>
</evidence>
<name>N0DU62_9CAUD</name>
<dbReference type="InterPro" id="IPR035412">
    <property type="entry name" value="Terminase_L_N"/>
</dbReference>
<dbReference type="Gene3D" id="3.30.420.240">
    <property type="match status" value="1"/>
</dbReference>
<dbReference type="Pfam" id="PF04466">
    <property type="entry name" value="Terminase_3"/>
    <property type="match status" value="1"/>
</dbReference>
<protein>
    <submittedName>
        <fullName evidence="2">Phage terminase, large subunit</fullName>
    </submittedName>
</protein>